<reference evidence="15" key="1">
    <citation type="submission" date="2013-11" db="EMBL/GenBank/DDBJ databases">
        <title>The genomic landscape of the Guanapo guppy.</title>
        <authorList>
            <person name="Kuenstner A."/>
            <person name="Dreyer C."/>
        </authorList>
    </citation>
    <scope>NUCLEOTIDE SEQUENCE</scope>
    <source>
        <strain evidence="15">Guanapo</strain>
    </source>
</reference>
<dbReference type="Proteomes" id="UP000242638">
    <property type="component" value="Unassembled WGS sequence"/>
</dbReference>
<dbReference type="InterPro" id="IPR036543">
    <property type="entry name" value="Guanylate-bd_C_sf"/>
</dbReference>
<dbReference type="GeneTree" id="ENSGT00940000158566"/>
<comment type="similarity">
    <text evidence="11">Belongs to the TRAFAC class dynamin-like GTPase superfamily. GB1/RHD3 GTPase family.</text>
</comment>
<feature type="domain" description="GB1/RHD3-type G" evidence="13">
    <location>
        <begin position="38"/>
        <end position="283"/>
    </location>
</feature>
<evidence type="ECO:0000256" key="1">
    <source>
        <dbReference type="ARBA" id="ARBA00004477"/>
    </source>
</evidence>
<keyword evidence="6" id="KW-0460">Magnesium</keyword>
<organism evidence="14 15">
    <name type="scientific">Poecilia reticulata</name>
    <name type="common">Guppy</name>
    <name type="synonym">Acanthophacelus reticulatus</name>
    <dbReference type="NCBI Taxonomy" id="8081"/>
    <lineage>
        <taxon>Eukaryota</taxon>
        <taxon>Metazoa</taxon>
        <taxon>Chordata</taxon>
        <taxon>Craniata</taxon>
        <taxon>Vertebrata</taxon>
        <taxon>Euteleostomi</taxon>
        <taxon>Actinopterygii</taxon>
        <taxon>Neopterygii</taxon>
        <taxon>Teleostei</taxon>
        <taxon>Neoteleostei</taxon>
        <taxon>Acanthomorphata</taxon>
        <taxon>Ovalentaria</taxon>
        <taxon>Atherinomorphae</taxon>
        <taxon>Cyprinodontiformes</taxon>
        <taxon>Poeciliidae</taxon>
        <taxon>Poeciliinae</taxon>
        <taxon>Poecilia</taxon>
    </lineage>
</organism>
<feature type="transmembrane region" description="Helical" evidence="12">
    <location>
        <begin position="444"/>
        <end position="463"/>
    </location>
</feature>
<dbReference type="Ensembl" id="ENSPRET00000013052.1">
    <property type="protein sequence ID" value="ENSPREP00000012916.1"/>
    <property type="gene ID" value="ENSPREG00000008772.1"/>
</dbReference>
<dbReference type="PROSITE" id="PS51715">
    <property type="entry name" value="G_GB1_RHD3"/>
    <property type="match status" value="1"/>
</dbReference>
<keyword evidence="5" id="KW-0256">Endoplasmic reticulum</keyword>
<dbReference type="GO" id="GO:0005525">
    <property type="term" value="F:GTP binding"/>
    <property type="evidence" value="ECO:0007669"/>
    <property type="project" value="UniProtKB-KW"/>
</dbReference>
<dbReference type="GO" id="GO:0003924">
    <property type="term" value="F:GTPase activity"/>
    <property type="evidence" value="ECO:0007669"/>
    <property type="project" value="InterPro"/>
</dbReference>
<feature type="transmembrane region" description="Helical" evidence="12">
    <location>
        <begin position="418"/>
        <end position="437"/>
    </location>
</feature>
<evidence type="ECO:0000256" key="6">
    <source>
        <dbReference type="ARBA" id="ARBA00022842"/>
    </source>
</evidence>
<dbReference type="Gene3D" id="1.20.58.420">
    <property type="entry name" value="AHSP"/>
    <property type="match status" value="1"/>
</dbReference>
<keyword evidence="15" id="KW-1185">Reference proteome</keyword>
<keyword evidence="3" id="KW-0547">Nucleotide-binding</keyword>
<evidence type="ECO:0000256" key="3">
    <source>
        <dbReference type="ARBA" id="ARBA00022741"/>
    </source>
</evidence>
<dbReference type="STRING" id="8081.ENSPREP00000012916"/>
<dbReference type="Pfam" id="PF02263">
    <property type="entry name" value="GBP"/>
    <property type="match status" value="1"/>
</dbReference>
<evidence type="ECO:0000313" key="14">
    <source>
        <dbReference type="Ensembl" id="ENSPREP00000012916.1"/>
    </source>
</evidence>
<evidence type="ECO:0000256" key="5">
    <source>
        <dbReference type="ARBA" id="ARBA00022824"/>
    </source>
</evidence>
<evidence type="ECO:0000256" key="2">
    <source>
        <dbReference type="ARBA" id="ARBA00022692"/>
    </source>
</evidence>
<keyword evidence="8" id="KW-0342">GTP-binding</keyword>
<evidence type="ECO:0000256" key="10">
    <source>
        <dbReference type="ARBA" id="ARBA00049117"/>
    </source>
</evidence>
<evidence type="ECO:0000256" key="7">
    <source>
        <dbReference type="ARBA" id="ARBA00022989"/>
    </source>
</evidence>
<dbReference type="SUPFAM" id="SSF48340">
    <property type="entry name" value="Interferon-induced guanylate-binding protein 1 (GBP1), C-terminal domain"/>
    <property type="match status" value="1"/>
</dbReference>
<reference evidence="14" key="2">
    <citation type="submission" date="2025-08" db="UniProtKB">
        <authorList>
            <consortium name="Ensembl"/>
        </authorList>
    </citation>
    <scope>IDENTIFICATION</scope>
    <source>
        <strain evidence="14">Guanapo</strain>
    </source>
</reference>
<dbReference type="GO" id="GO:1990809">
    <property type="term" value="P:endoplasmic reticulum tubular network membrane organization"/>
    <property type="evidence" value="ECO:0007669"/>
    <property type="project" value="UniProtKB-ARBA"/>
</dbReference>
<dbReference type="PANTHER" id="PTHR10751">
    <property type="entry name" value="GUANYLATE BINDING PROTEIN"/>
    <property type="match status" value="1"/>
</dbReference>
<dbReference type="Bgee" id="ENSPREG00000008772">
    <property type="expression patterns" value="Expressed in caudal fin and 1 other cell type or tissue"/>
</dbReference>
<dbReference type="InterPro" id="IPR015894">
    <property type="entry name" value="Guanylate-bd_N"/>
</dbReference>
<protein>
    <submittedName>
        <fullName evidence="14">Atlastin 3</fullName>
    </submittedName>
</protein>
<dbReference type="SUPFAM" id="SSF52540">
    <property type="entry name" value="P-loop containing nucleoside triphosphate hydrolases"/>
    <property type="match status" value="1"/>
</dbReference>
<dbReference type="FunFam" id="3.40.50.300:FF:000314">
    <property type="entry name" value="Atlastin-2 isoform 2"/>
    <property type="match status" value="1"/>
</dbReference>
<proteinExistence type="inferred from homology"/>
<evidence type="ECO:0000313" key="15">
    <source>
        <dbReference type="Proteomes" id="UP000242638"/>
    </source>
</evidence>
<dbReference type="AlphaFoldDB" id="A0A3P9NTM0"/>
<dbReference type="OMA" id="QYQKNME"/>
<evidence type="ECO:0000256" key="12">
    <source>
        <dbReference type="SAM" id="Phobius"/>
    </source>
</evidence>
<dbReference type="CDD" id="cd01851">
    <property type="entry name" value="GBP"/>
    <property type="match status" value="1"/>
</dbReference>
<keyword evidence="9 12" id="KW-0472">Membrane</keyword>
<comment type="subcellular location">
    <subcellularLocation>
        <location evidence="1">Endoplasmic reticulum membrane</location>
        <topology evidence="1">Multi-pass membrane protein</topology>
    </subcellularLocation>
</comment>
<name>A0A3P9NTM0_POERE</name>
<feature type="transmembrane region" description="Helical" evidence="12">
    <location>
        <begin position="483"/>
        <end position="502"/>
    </location>
</feature>
<dbReference type="InterPro" id="IPR027417">
    <property type="entry name" value="P-loop_NTPase"/>
</dbReference>
<keyword evidence="2 12" id="KW-0812">Transmembrane</keyword>
<comment type="catalytic activity">
    <reaction evidence="10">
        <text>GTP + H2O = GDP + phosphate + H(+)</text>
        <dbReference type="Rhea" id="RHEA:19669"/>
        <dbReference type="ChEBI" id="CHEBI:15377"/>
        <dbReference type="ChEBI" id="CHEBI:15378"/>
        <dbReference type="ChEBI" id="CHEBI:37565"/>
        <dbReference type="ChEBI" id="CHEBI:43474"/>
        <dbReference type="ChEBI" id="CHEBI:58189"/>
    </reaction>
    <physiologicalReaction direction="left-to-right" evidence="10">
        <dbReference type="Rhea" id="RHEA:19670"/>
    </physiologicalReaction>
</comment>
<evidence type="ECO:0000259" key="13">
    <source>
        <dbReference type="PROSITE" id="PS51715"/>
    </source>
</evidence>
<dbReference type="Gene3D" id="3.40.50.300">
    <property type="entry name" value="P-loop containing nucleotide triphosphate hydrolases"/>
    <property type="match status" value="1"/>
</dbReference>
<dbReference type="InterPro" id="IPR030386">
    <property type="entry name" value="G_GB1_RHD3_dom"/>
</dbReference>
<evidence type="ECO:0000256" key="4">
    <source>
        <dbReference type="ARBA" id="ARBA00022801"/>
    </source>
</evidence>
<reference evidence="14" key="3">
    <citation type="submission" date="2025-09" db="UniProtKB">
        <authorList>
            <consortium name="Ensembl"/>
        </authorList>
    </citation>
    <scope>IDENTIFICATION</scope>
    <source>
        <strain evidence="14">Guanapo</strain>
    </source>
</reference>
<evidence type="ECO:0000256" key="9">
    <source>
        <dbReference type="ARBA" id="ARBA00023136"/>
    </source>
</evidence>
<evidence type="ECO:0000256" key="8">
    <source>
        <dbReference type="ARBA" id="ARBA00023134"/>
    </source>
</evidence>
<sequence length="518" mass="58731">MGSDAHPVQIVDVNKDDHSFTLNTEALAQILLDPAVRDKHVVVLSVAGAFRKGKSFLLDFMLRYMHRKSDNNWLGRDEEELTGFSWRGGSEPETTGIQLWSKVFTVQKSDGTEVAVVLMDTQGAFDDQSTVKDCATIFALSTMTSSVQIYNISQNIQEDDLQQLQLFTEYGRLAMDEIFQKPFQSLMFLVRDWSFPYEYNYGFKGGSQFLEKRLQVKEAQHEELQNVREHIHSCFTKISCFLLPHPGLKVATHPAFRGQLKDVAVEFKTELQALIPRLLHPDNLAEKEINGNKVTCRGLLEFFKAYIKIYQGEDLPQPKTMLMVQVHGEGEFLPCMSHSKHLYSSGDLPYVAPEALEEKHNFFHREAIHMFANTKKMGGQEFCDRYQAQLQKELDEMWQSLSKQNEAKNLFSAFRTPAVLFVLMCLLYIMSGVLLFVGLTTFALVCDCGLGLLMVAMLVWAFIRYSGQYRPVGGAIDQAAGVVLEQVFVLLLLICIGICLQINKLKGQDVKCASRVGW</sequence>
<dbReference type="GO" id="GO:0098826">
    <property type="term" value="C:endoplasmic reticulum tubular network membrane"/>
    <property type="evidence" value="ECO:0007669"/>
    <property type="project" value="UniProtKB-ARBA"/>
</dbReference>
<keyword evidence="7 12" id="KW-1133">Transmembrane helix</keyword>
<evidence type="ECO:0000256" key="11">
    <source>
        <dbReference type="PROSITE-ProRule" id="PRU01052"/>
    </source>
</evidence>
<dbReference type="FunFam" id="1.20.58.420:FF:000001">
    <property type="entry name" value="Atlastin-1 isoform 1"/>
    <property type="match status" value="1"/>
</dbReference>
<keyword evidence="4" id="KW-0378">Hydrolase</keyword>
<accession>A0A3P9NTM0</accession>